<feature type="domain" description="Phosphatidate phosphatase APP1 catalytic" evidence="2">
    <location>
        <begin position="359"/>
        <end position="508"/>
    </location>
</feature>
<feature type="region of interest" description="Disordered" evidence="1">
    <location>
        <begin position="652"/>
        <end position="747"/>
    </location>
</feature>
<sequence length="939" mass="102250">MAYRSQGDRTYYQDENAAGGKRKKLAGYLRAANELRQTYTQSWTRPEGDGQSRDAADFNDVAMVSTGEEQMILFPSYARRHIKQKPEAVPGGIQEVPGTGRDYRDTVGAGDAEFWKQQWENYEDDRAIVDVDVRGWIFTPHRGQMTRKQRLMVALARQLVGIPAPPSKTSPSTSAPSSRPSSPSRGSSTRAEEELASQQAAAIISKGEAEAAVAGQGGFSESPSTSDKDSLYEMPYQGGPNVQPKRAQQLTAESSNSQNGSAQNPSSQQISMSVAELAIANSNLMSRLKPFMANPMTSTTINAFFYNETTSRQKSVTTDGYGHFSFRAALDFVPTHVRVLAMEDLSISEEVKVVEDKGVSLISDIDDTIRHSAVTRGAREIFRNAFIRDLGELTVDGVKEWYNKLADMGVQVHYVSNSPWQLFPVLTSFFAIAGLPKGSFHLKQYSGMLQGIFEPVAERKKATLERIFRDFPERRFLLIGDSGEADLEVYTDVVMENPGRVIGVFIRDVTMPGAKGFFDPSMGPLSGSSTPRGRHSRNQSTDSLASAKRFSRPSDIRNDDKDLEAAIAASLRDMEHETARQRRSIFADGPSPTKMQFGKEGRLSAMSQRSVSPQRPPLPQRPSQSTISTYNTHSDSEIGDLIDLRDEEVTPKATLAARKPPSVPSKPAGLASPTPSSAKLPPPPPKPVRLRSPSTASEQVVPILTDTKPTPPRPRKPSTSVRPVSPSPLYQVQETSPIDRRGAQGAERGGVRGYAMSKLSAAYNALPSAGAYLNGQPPSGYGTEAPYSSSYTASPRSMSMASQSPVSPGEARTYHTTTTRLNAQPPNNAAGQRRSGGVASSAASTASRLSGYWSGQEVTDETTTTTTAAAAASTAGQAVNKREELWKRRWRRAKEILERQGVMLRTWRVGADVQEECVAAVKSELEEMERGGQSGPRCS</sequence>
<dbReference type="InterPro" id="IPR003903">
    <property type="entry name" value="UIM_dom"/>
</dbReference>
<feature type="compositionally biased region" description="Polar residues" evidence="1">
    <location>
        <begin position="786"/>
        <end position="806"/>
    </location>
</feature>
<feature type="region of interest" description="Disordered" evidence="1">
    <location>
        <begin position="214"/>
        <end position="269"/>
    </location>
</feature>
<feature type="region of interest" description="Disordered" evidence="1">
    <location>
        <begin position="162"/>
        <end position="202"/>
    </location>
</feature>
<organism evidence="3 4">
    <name type="scientific">Sphaceloma murrayae</name>
    <dbReference type="NCBI Taxonomy" id="2082308"/>
    <lineage>
        <taxon>Eukaryota</taxon>
        <taxon>Fungi</taxon>
        <taxon>Dikarya</taxon>
        <taxon>Ascomycota</taxon>
        <taxon>Pezizomycotina</taxon>
        <taxon>Dothideomycetes</taxon>
        <taxon>Dothideomycetidae</taxon>
        <taxon>Myriangiales</taxon>
        <taxon>Elsinoaceae</taxon>
        <taxon>Sphaceloma</taxon>
    </lineage>
</organism>
<keyword evidence="4" id="KW-1185">Reference proteome</keyword>
<dbReference type="InterPro" id="IPR017210">
    <property type="entry name" value="APP1"/>
</dbReference>
<evidence type="ECO:0000313" key="4">
    <source>
        <dbReference type="Proteomes" id="UP000243797"/>
    </source>
</evidence>
<dbReference type="PANTHER" id="PTHR28208">
    <property type="entry name" value="PHOSPHATIDATE PHOSPHATASE APP1"/>
    <property type="match status" value="1"/>
</dbReference>
<protein>
    <recommendedName>
        <fullName evidence="2">Phosphatidate phosphatase APP1 catalytic domain-containing protein</fullName>
    </recommendedName>
</protein>
<dbReference type="InterPro" id="IPR036412">
    <property type="entry name" value="HAD-like_sf"/>
</dbReference>
<feature type="compositionally biased region" description="Polar residues" evidence="1">
    <location>
        <begin position="814"/>
        <end position="827"/>
    </location>
</feature>
<proteinExistence type="predicted"/>
<evidence type="ECO:0000256" key="1">
    <source>
        <dbReference type="SAM" id="MobiDB-lite"/>
    </source>
</evidence>
<dbReference type="Pfam" id="PF09949">
    <property type="entry name" value="APP1_cat"/>
    <property type="match status" value="1"/>
</dbReference>
<dbReference type="Gene3D" id="6.10.140.100">
    <property type="match status" value="1"/>
</dbReference>
<feature type="compositionally biased region" description="Low complexity" evidence="1">
    <location>
        <begin position="829"/>
        <end position="842"/>
    </location>
</feature>
<feature type="region of interest" description="Disordered" evidence="1">
    <location>
        <begin position="782"/>
        <end position="842"/>
    </location>
</feature>
<gene>
    <name evidence="3" type="ORF">CAC42_4671</name>
</gene>
<dbReference type="GO" id="GO:0008195">
    <property type="term" value="F:phosphatidate phosphatase activity"/>
    <property type="evidence" value="ECO:0007669"/>
    <property type="project" value="InterPro"/>
</dbReference>
<dbReference type="Proteomes" id="UP000243797">
    <property type="component" value="Unassembled WGS sequence"/>
</dbReference>
<evidence type="ECO:0000313" key="3">
    <source>
        <dbReference type="EMBL" id="PNS16707.1"/>
    </source>
</evidence>
<feature type="compositionally biased region" description="Low complexity" evidence="1">
    <location>
        <begin position="169"/>
        <end position="189"/>
    </location>
</feature>
<accession>A0A2K1QNK0</accession>
<dbReference type="EMBL" id="NKHZ01000055">
    <property type="protein sequence ID" value="PNS16707.1"/>
    <property type="molecule type" value="Genomic_DNA"/>
</dbReference>
<feature type="compositionally biased region" description="Polar residues" evidence="1">
    <location>
        <begin position="246"/>
        <end position="269"/>
    </location>
</feature>
<dbReference type="GO" id="GO:0030479">
    <property type="term" value="C:actin cortical patch"/>
    <property type="evidence" value="ECO:0007669"/>
    <property type="project" value="TreeGrafter"/>
</dbReference>
<dbReference type="STRING" id="2082308.A0A2K1QNK0"/>
<comment type="caution">
    <text evidence="3">The sequence shown here is derived from an EMBL/GenBank/DDBJ whole genome shotgun (WGS) entry which is preliminary data.</text>
</comment>
<feature type="compositionally biased region" description="Low complexity" evidence="1">
    <location>
        <begin position="717"/>
        <end position="728"/>
    </location>
</feature>
<dbReference type="AlphaFoldDB" id="A0A2K1QNK0"/>
<evidence type="ECO:0000259" key="2">
    <source>
        <dbReference type="Pfam" id="PF09949"/>
    </source>
</evidence>
<dbReference type="PIRSF" id="PIRSF037464">
    <property type="entry name" value="UCP037464_APP1"/>
    <property type="match status" value="1"/>
</dbReference>
<feature type="region of interest" description="Disordered" evidence="1">
    <location>
        <begin position="520"/>
        <end position="558"/>
    </location>
</feature>
<dbReference type="PROSITE" id="PS50330">
    <property type="entry name" value="UIM"/>
    <property type="match status" value="1"/>
</dbReference>
<dbReference type="OrthoDB" id="2117591at2759"/>
<dbReference type="InterPro" id="IPR052935">
    <property type="entry name" value="Mg2+_PAP"/>
</dbReference>
<reference evidence="3 4" key="1">
    <citation type="submission" date="2017-06" db="EMBL/GenBank/DDBJ databases">
        <title>Draft genome sequence of a variant of Elsinoe murrayae.</title>
        <authorList>
            <person name="Cheng Q."/>
        </authorList>
    </citation>
    <scope>NUCLEOTIDE SEQUENCE [LARGE SCALE GENOMIC DNA]</scope>
    <source>
        <strain evidence="3 4">CQ-2017a</strain>
    </source>
</reference>
<dbReference type="PANTHER" id="PTHR28208:SF3">
    <property type="entry name" value="PHOSPHATIDATE PHOSPHATASE APP1"/>
    <property type="match status" value="1"/>
</dbReference>
<name>A0A2K1QNK0_9PEZI</name>
<feature type="region of interest" description="Disordered" evidence="1">
    <location>
        <begin position="573"/>
        <end position="638"/>
    </location>
</feature>
<dbReference type="SUPFAM" id="SSF56784">
    <property type="entry name" value="HAD-like"/>
    <property type="match status" value="1"/>
</dbReference>
<dbReference type="InterPro" id="IPR019236">
    <property type="entry name" value="APP1_cat"/>
</dbReference>
<dbReference type="InParanoid" id="A0A2K1QNK0"/>